<keyword evidence="4" id="KW-0472">Membrane</keyword>
<evidence type="ECO:0000259" key="6">
    <source>
        <dbReference type="Pfam" id="PF20649"/>
    </source>
</evidence>
<dbReference type="AlphaFoldDB" id="A0A1D9QGM2"/>
<dbReference type="PANTHER" id="PTHR13228:SF3">
    <property type="entry name" value="CONSERVED OLIGOMERIC GOLGI COMPLEX SUBUNIT 5"/>
    <property type="match status" value="1"/>
</dbReference>
<comment type="subcellular location">
    <subcellularLocation>
        <location evidence="1">Golgi apparatus membrane</location>
        <topology evidence="1">Peripheral membrane protein</topology>
    </subcellularLocation>
</comment>
<dbReference type="EMBL" id="CP017825">
    <property type="protein sequence ID" value="APA14090.1"/>
    <property type="molecule type" value="Genomic_DNA"/>
</dbReference>
<evidence type="ECO:0000313" key="8">
    <source>
        <dbReference type="Proteomes" id="UP000177798"/>
    </source>
</evidence>
<protein>
    <recommendedName>
        <fullName evidence="2">Conserved oligomeric Golgi complex subunit 5</fullName>
    </recommendedName>
</protein>
<dbReference type="VEuPathDB" id="FungiDB:sscle_12g088600"/>
<evidence type="ECO:0000256" key="1">
    <source>
        <dbReference type="ARBA" id="ARBA00004395"/>
    </source>
</evidence>
<gene>
    <name evidence="7" type="ORF">sscle_12g088600</name>
</gene>
<dbReference type="InterPro" id="IPR048485">
    <property type="entry name" value="COG5_helical"/>
</dbReference>
<proteinExistence type="predicted"/>
<dbReference type="OMA" id="YFWRTLA"/>
<feature type="domain" description="Conserved oligomeric Golgi complex subunit 5 N-terminal" evidence="5">
    <location>
        <begin position="14"/>
        <end position="146"/>
    </location>
</feature>
<evidence type="ECO:0000259" key="5">
    <source>
        <dbReference type="Pfam" id="PF10392"/>
    </source>
</evidence>
<evidence type="ECO:0000256" key="2">
    <source>
        <dbReference type="ARBA" id="ARBA00020974"/>
    </source>
</evidence>
<evidence type="ECO:0000256" key="3">
    <source>
        <dbReference type="ARBA" id="ARBA00023034"/>
    </source>
</evidence>
<dbReference type="GO" id="GO:0006891">
    <property type="term" value="P:intra-Golgi vesicle-mediated transport"/>
    <property type="evidence" value="ECO:0007669"/>
    <property type="project" value="InterPro"/>
</dbReference>
<dbReference type="SMR" id="A0A1D9QGM2"/>
<reference evidence="8" key="1">
    <citation type="journal article" date="2017" name="Genome Biol. Evol.">
        <title>The complete genome sequence of the phytopathogenic fungus Sclerotinia sclerotiorum reveals insights into the genome architecture of broad host range pathogens.</title>
        <authorList>
            <person name="Derbyshire M."/>
            <person name="Denton-Giles M."/>
            <person name="Hegedus D."/>
            <person name="Seifbarghy S."/>
            <person name="Rollins J."/>
            <person name="van Kan J."/>
            <person name="Seidl M.F."/>
            <person name="Faino L."/>
            <person name="Mbengue M."/>
            <person name="Navaud O."/>
            <person name="Raffaele S."/>
            <person name="Hammond-Kosack K."/>
            <person name="Heard S."/>
            <person name="Oliver R."/>
        </authorList>
    </citation>
    <scope>NUCLEOTIDE SEQUENCE [LARGE SCALE GENOMIC DNA]</scope>
    <source>
        <strain evidence="8">ATCC 18683 / 1980 / Ss-1</strain>
    </source>
</reference>
<dbReference type="InterPro" id="IPR049176">
    <property type="entry name" value="COG5_N"/>
</dbReference>
<name>A0A1D9QGM2_SCLS1</name>
<sequence length="454" mass="49803">MTSADEENSYIDYETFLSPTFSSSSFANSLVLGTNNPTDTPLDLSTPLSRVLFDAQEINTHIDSLTTKNALPLLSHTQDQTESSQRIVQEIDSQVASLNDGYKRLEKEVLVRYETAEEVQSVASRLWETVRLGRVVARCLQLGRQLEIQLSEIGNTGAPVKVPGAKEDHKALVRCSNTLLNIRELFQKSGPGEEGHGLERIDVVRTLQTSIINPAERVVLSRSQQLIREFSMSNLSSNSNTSTYAQTRDTKERTDSALKTLYLLSSTSGLNSKSAKKLKWEPDLLVQSLQDYLRTALTSSLAALSRALATLPTLDRTLLEVSARCQNILALESLLASIQPTPHLNLPFDDMAPVNFLQPLLTSLETGSLPSYFWRTLAGGLTTKVQEIINKGGVSARTLKSNRNSVRDAIRDCVVKGSRAPAGISALKGETRTDGSWEREVAVMVASVMGPLGR</sequence>
<dbReference type="GO" id="GO:0017119">
    <property type="term" value="C:Golgi transport complex"/>
    <property type="evidence" value="ECO:0007669"/>
    <property type="project" value="InterPro"/>
</dbReference>
<dbReference type="GO" id="GO:0000139">
    <property type="term" value="C:Golgi membrane"/>
    <property type="evidence" value="ECO:0007669"/>
    <property type="project" value="UniProtKB-SubCell"/>
</dbReference>
<dbReference type="InterPro" id="IPR019465">
    <property type="entry name" value="Cog5"/>
</dbReference>
<evidence type="ECO:0000256" key="4">
    <source>
        <dbReference type="ARBA" id="ARBA00023136"/>
    </source>
</evidence>
<dbReference type="PANTHER" id="PTHR13228">
    <property type="entry name" value="CONSERVED OLIGOMERIC GOLGI COMPLEX COMPONENT 5"/>
    <property type="match status" value="1"/>
</dbReference>
<evidence type="ECO:0000313" key="7">
    <source>
        <dbReference type="EMBL" id="APA14090.1"/>
    </source>
</evidence>
<organism evidence="7 8">
    <name type="scientific">Sclerotinia sclerotiorum (strain ATCC 18683 / 1980 / Ss-1)</name>
    <name type="common">White mold</name>
    <name type="synonym">Whetzelinia sclerotiorum</name>
    <dbReference type="NCBI Taxonomy" id="665079"/>
    <lineage>
        <taxon>Eukaryota</taxon>
        <taxon>Fungi</taxon>
        <taxon>Dikarya</taxon>
        <taxon>Ascomycota</taxon>
        <taxon>Pezizomycotina</taxon>
        <taxon>Leotiomycetes</taxon>
        <taxon>Helotiales</taxon>
        <taxon>Sclerotiniaceae</taxon>
        <taxon>Sclerotinia</taxon>
    </lineage>
</organism>
<accession>A0A1D9QGM2</accession>
<keyword evidence="3" id="KW-0333">Golgi apparatus</keyword>
<dbReference type="RefSeq" id="XP_001587830.1">
    <property type="nucleotide sequence ID" value="XM_001587780.1"/>
</dbReference>
<dbReference type="KEGG" id="ssl:SS1G_11071"/>
<dbReference type="Pfam" id="PF10392">
    <property type="entry name" value="COG5_N"/>
    <property type="match status" value="1"/>
</dbReference>
<feature type="domain" description="Conserved oligomeric Golgi complex subunit 5 helical" evidence="6">
    <location>
        <begin position="198"/>
        <end position="413"/>
    </location>
</feature>
<dbReference type="Pfam" id="PF20649">
    <property type="entry name" value="COG5_C"/>
    <property type="match status" value="1"/>
</dbReference>
<dbReference type="OrthoDB" id="18786at2759"/>
<dbReference type="Proteomes" id="UP000177798">
    <property type="component" value="Chromosome 12"/>
</dbReference>